<accession>A0A1I0RTH7</accession>
<dbReference type="RefSeq" id="WP_089896604.1">
    <property type="nucleotide sequence ID" value="NZ_FOJG01000001.1"/>
</dbReference>
<dbReference type="AlphaFoldDB" id="A0A1I0RTH7"/>
<evidence type="ECO:0000313" key="3">
    <source>
        <dbReference type="EMBL" id="SEW44694.1"/>
    </source>
</evidence>
<sequence length="414" mass="46435">MLKSSFFFTLLLMCLGSISTANAQKAPLPPNGQQDRAFWVKSLYKISYPVIHHLAMGTLKQQMPLELGPGYYSDAKQFTYLEAIGRTLAGVAPWLALPDDNTEEGNMRRQLRQEAVKGLNNACNPADPDFIRFDIDDRQPIVDAAYLAAAFLRAPKALWAPLDSNTKKYLITGFKSLRTRSAAYNNWLLFAAIDEAFLLQLGEQYDPARIQFGLEKMKEWYAGDGWYSDGPLFSMDYYNSFVIHPMLIDLLSVLVTQKKSDTATYHIALKRMQRYAEFQERMIAPDGTFPVFGRSMTYRNAAFQALAQCALLKQLPETLSNGQVRAALTAVTKSLFAGNQNFDKNGWLVLGLNGHQPMLADAYTSTGSLYMATLSFLPLGLPADDPFWTEPAAPWTSVKAWSGQSIKKDYKVNY</sequence>
<dbReference type="Pfam" id="PF10022">
    <property type="entry name" value="DUF2264"/>
    <property type="match status" value="1"/>
</dbReference>
<protein>
    <recommendedName>
        <fullName evidence="2">DUF2264 domain-containing protein</fullName>
    </recommendedName>
</protein>
<keyword evidence="4" id="KW-1185">Reference proteome</keyword>
<proteinExistence type="predicted"/>
<evidence type="ECO:0000313" key="4">
    <source>
        <dbReference type="Proteomes" id="UP000199310"/>
    </source>
</evidence>
<dbReference type="STRING" id="29529.SAMN04488122_3366"/>
<gene>
    <name evidence="3" type="ORF">SAMN04488122_3366</name>
</gene>
<dbReference type="EMBL" id="FOJG01000001">
    <property type="protein sequence ID" value="SEW44694.1"/>
    <property type="molecule type" value="Genomic_DNA"/>
</dbReference>
<dbReference type="PIRSF" id="PIRSF014753">
    <property type="entry name" value="UCP014753"/>
    <property type="match status" value="1"/>
</dbReference>
<evidence type="ECO:0000259" key="2">
    <source>
        <dbReference type="Pfam" id="PF10022"/>
    </source>
</evidence>
<feature type="chain" id="PRO_5011531868" description="DUF2264 domain-containing protein" evidence="1">
    <location>
        <begin position="24"/>
        <end position="414"/>
    </location>
</feature>
<keyword evidence="1" id="KW-0732">Signal</keyword>
<dbReference type="InterPro" id="IPR016624">
    <property type="entry name" value="UCP014753"/>
</dbReference>
<dbReference type="InterPro" id="IPR049349">
    <property type="entry name" value="DUF2264_N"/>
</dbReference>
<organism evidence="3 4">
    <name type="scientific">Chitinophaga arvensicola</name>
    <dbReference type="NCBI Taxonomy" id="29529"/>
    <lineage>
        <taxon>Bacteria</taxon>
        <taxon>Pseudomonadati</taxon>
        <taxon>Bacteroidota</taxon>
        <taxon>Chitinophagia</taxon>
        <taxon>Chitinophagales</taxon>
        <taxon>Chitinophagaceae</taxon>
        <taxon>Chitinophaga</taxon>
    </lineage>
</organism>
<feature type="signal peptide" evidence="1">
    <location>
        <begin position="1"/>
        <end position="23"/>
    </location>
</feature>
<evidence type="ECO:0000256" key="1">
    <source>
        <dbReference type="SAM" id="SignalP"/>
    </source>
</evidence>
<dbReference type="OrthoDB" id="9813465at2"/>
<dbReference type="PANTHER" id="PTHR35339">
    <property type="entry name" value="LINALOOL DEHYDRATASE_ISOMERASE DOMAIN-CONTAINING PROTEIN"/>
    <property type="match status" value="1"/>
</dbReference>
<name>A0A1I0RTH7_9BACT</name>
<dbReference type="Proteomes" id="UP000199310">
    <property type="component" value="Unassembled WGS sequence"/>
</dbReference>
<dbReference type="PANTHER" id="PTHR35339:SF3">
    <property type="entry name" value="DUF2264 DOMAIN-CONTAINING PROTEIN"/>
    <property type="match status" value="1"/>
</dbReference>
<reference evidence="4" key="1">
    <citation type="submission" date="2016-10" db="EMBL/GenBank/DDBJ databases">
        <authorList>
            <person name="Varghese N."/>
            <person name="Submissions S."/>
        </authorList>
    </citation>
    <scope>NUCLEOTIDE SEQUENCE [LARGE SCALE GENOMIC DNA]</scope>
    <source>
        <strain evidence="4">DSM 3695</strain>
    </source>
</reference>
<feature type="domain" description="DUF2264" evidence="2">
    <location>
        <begin position="35"/>
        <end position="395"/>
    </location>
</feature>